<evidence type="ECO:0000256" key="1">
    <source>
        <dbReference type="PROSITE-ProRule" id="PRU00339"/>
    </source>
</evidence>
<accession>A0A5C4TKC1</accession>
<evidence type="ECO:0000256" key="2">
    <source>
        <dbReference type="SAM" id="MobiDB-lite"/>
    </source>
</evidence>
<dbReference type="RefSeq" id="WP_103428651.1">
    <property type="nucleotide sequence ID" value="NZ_CP118925.1"/>
</dbReference>
<dbReference type="PROSITE" id="PS50005">
    <property type="entry name" value="TPR"/>
    <property type="match status" value="1"/>
</dbReference>
<evidence type="ECO:0000256" key="3">
    <source>
        <dbReference type="SAM" id="Phobius"/>
    </source>
</evidence>
<evidence type="ECO:0000313" key="4">
    <source>
        <dbReference type="EMBL" id="TNK90472.1"/>
    </source>
</evidence>
<dbReference type="InterPro" id="IPR019734">
    <property type="entry name" value="TPR_rpt"/>
</dbReference>
<organism evidence="4 5">
    <name type="scientific">Fructilactobacillus sanfranciscensis</name>
    <name type="common">Lactobacillus sanfranciscensis</name>
    <dbReference type="NCBI Taxonomy" id="1625"/>
    <lineage>
        <taxon>Bacteria</taxon>
        <taxon>Bacillati</taxon>
        <taxon>Bacillota</taxon>
        <taxon>Bacilli</taxon>
        <taxon>Lactobacillales</taxon>
        <taxon>Lactobacillaceae</taxon>
        <taxon>Fructilactobacillus</taxon>
    </lineage>
</organism>
<dbReference type="EMBL" id="QFCR01000009">
    <property type="protein sequence ID" value="TNK90472.1"/>
    <property type="molecule type" value="Genomic_DNA"/>
</dbReference>
<feature type="repeat" description="TPR" evidence="1">
    <location>
        <begin position="32"/>
        <end position="65"/>
    </location>
</feature>
<gene>
    <name evidence="4" type="ORF">DID87_03990</name>
</gene>
<keyword evidence="3" id="KW-0472">Membrane</keyword>
<dbReference type="AlphaFoldDB" id="A0A5C4TKC1"/>
<keyword evidence="1" id="KW-0802">TPR repeat</keyword>
<keyword evidence="3" id="KW-1133">Transmembrane helix</keyword>
<dbReference type="GeneID" id="93160244"/>
<feature type="compositionally biased region" description="Low complexity" evidence="2">
    <location>
        <begin position="195"/>
        <end position="215"/>
    </location>
</feature>
<evidence type="ECO:0000313" key="5">
    <source>
        <dbReference type="Proteomes" id="UP000313312"/>
    </source>
</evidence>
<feature type="compositionally biased region" description="Low complexity" evidence="2">
    <location>
        <begin position="238"/>
        <end position="249"/>
    </location>
</feature>
<feature type="compositionally biased region" description="Polar residues" evidence="2">
    <location>
        <begin position="266"/>
        <end position="276"/>
    </location>
</feature>
<keyword evidence="3" id="KW-0812">Transmembrane</keyword>
<proteinExistence type="predicted"/>
<sequence length="276" mass="30783">MKKWISGVIILVVVILLGGWMYIDHANKENIYQTNLKNGNIALQNHDYNQAKKDFQKALDAKPDSKKVNGSVSQVEKYTDGERQLRSNDFVTAKNSFKMAANVENGSKDLANQAQQKIKEVKLITANINQFNKIYKATVQQHNEKNYQLSNDTLNQILDDDTINQSYYADVLAKAKDLKKSNDKSIDAANKAKLNNSNANNGSNNGTNSSNGNSNDLSQFNVYTNPQEYANRFVNSGTSSNTSTVDNTNIANGPVSVTNDPYDVYTNPNEYSNRFN</sequence>
<feature type="region of interest" description="Disordered" evidence="2">
    <location>
        <begin position="191"/>
        <end position="220"/>
    </location>
</feature>
<comment type="caution">
    <text evidence="4">The sequence shown here is derived from an EMBL/GenBank/DDBJ whole genome shotgun (WGS) entry which is preliminary data.</text>
</comment>
<name>A0A5C4TKC1_FRUSA</name>
<protein>
    <submittedName>
        <fullName evidence="4">Uncharacterized protein</fullName>
    </submittedName>
</protein>
<reference evidence="4 5" key="1">
    <citation type="submission" date="2018-05" db="EMBL/GenBank/DDBJ databases">
        <title>Lactobacillus sanfranciscensis Ah4 draft denome sequence.</title>
        <authorList>
            <person name="Zhang G."/>
        </authorList>
    </citation>
    <scope>NUCLEOTIDE SEQUENCE [LARGE SCALE GENOMIC DNA]</scope>
    <source>
        <strain evidence="4 5">Ah4</strain>
    </source>
</reference>
<dbReference type="Proteomes" id="UP000313312">
    <property type="component" value="Unassembled WGS sequence"/>
</dbReference>
<feature type="region of interest" description="Disordered" evidence="2">
    <location>
        <begin position="238"/>
        <end position="276"/>
    </location>
</feature>
<feature type="transmembrane region" description="Helical" evidence="3">
    <location>
        <begin position="5"/>
        <end position="23"/>
    </location>
</feature>